<dbReference type="RefSeq" id="WP_043664011.1">
    <property type="nucleotide sequence ID" value="NZ_BDCI01000007.1"/>
</dbReference>
<dbReference type="Gene3D" id="1.10.10.1320">
    <property type="entry name" value="Anti-sigma factor, zinc-finger domain"/>
    <property type="match status" value="1"/>
</dbReference>
<gene>
    <name evidence="9" type="ORF">FG87_02200</name>
</gene>
<keyword evidence="6" id="KW-0804">Transcription</keyword>
<evidence type="ECO:0000256" key="5">
    <source>
        <dbReference type="ARBA" id="ARBA00023136"/>
    </source>
</evidence>
<keyword evidence="5 7" id="KW-0472">Membrane</keyword>
<keyword evidence="4" id="KW-0805">Transcription regulation</keyword>
<evidence type="ECO:0000256" key="4">
    <source>
        <dbReference type="ARBA" id="ARBA00023015"/>
    </source>
</evidence>
<dbReference type="PANTHER" id="PTHR37461">
    <property type="entry name" value="ANTI-SIGMA-K FACTOR RSKA"/>
    <property type="match status" value="1"/>
</dbReference>
<evidence type="ECO:0000256" key="2">
    <source>
        <dbReference type="ARBA" id="ARBA00022692"/>
    </source>
</evidence>
<feature type="domain" description="Putative zinc-finger" evidence="8">
    <location>
        <begin position="15"/>
        <end position="39"/>
    </location>
</feature>
<keyword evidence="3 7" id="KW-1133">Transmembrane helix</keyword>
<name>A0ABR4ZM48_9NOCA</name>
<evidence type="ECO:0000256" key="6">
    <source>
        <dbReference type="ARBA" id="ARBA00023163"/>
    </source>
</evidence>
<protein>
    <recommendedName>
        <fullName evidence="8">Putative zinc-finger domain-containing protein</fullName>
    </recommendedName>
</protein>
<sequence>MTDLADDYTTWDAPYVLGSLTRTERQEYEAHLAGCPACQAAVAELAGLPGMLAMVDQDTALALIEPPEALAAEQDPVETSPPVPQLLPRLAEAAERRRRRSRWVSIGAAVAAAAAAVAIAVPVISTVNDNDSPTTATVFAQRQMDPLVPTPVQASFKLLANEGKTTVEMSCSYAAGGPDYNWNFEMWMTLKDGSTAELAGWRAGPGDALTLTRTTEVAPERIQSVEIRSLKTDQTILRGAV</sequence>
<dbReference type="PANTHER" id="PTHR37461:SF1">
    <property type="entry name" value="ANTI-SIGMA-K FACTOR RSKA"/>
    <property type="match status" value="1"/>
</dbReference>
<dbReference type="InterPro" id="IPR041916">
    <property type="entry name" value="Anti_sigma_zinc_sf"/>
</dbReference>
<evidence type="ECO:0000259" key="8">
    <source>
        <dbReference type="Pfam" id="PF13490"/>
    </source>
</evidence>
<dbReference type="InterPro" id="IPR027383">
    <property type="entry name" value="Znf_put"/>
</dbReference>
<keyword evidence="10" id="KW-1185">Reference proteome</keyword>
<evidence type="ECO:0000313" key="10">
    <source>
        <dbReference type="Proteomes" id="UP000031364"/>
    </source>
</evidence>
<organism evidence="9 10">
    <name type="scientific">Nocardia vulneris</name>
    <dbReference type="NCBI Taxonomy" id="1141657"/>
    <lineage>
        <taxon>Bacteria</taxon>
        <taxon>Bacillati</taxon>
        <taxon>Actinomycetota</taxon>
        <taxon>Actinomycetes</taxon>
        <taxon>Mycobacteriales</taxon>
        <taxon>Nocardiaceae</taxon>
        <taxon>Nocardia</taxon>
    </lineage>
</organism>
<evidence type="ECO:0000313" key="9">
    <source>
        <dbReference type="EMBL" id="KIA66417.1"/>
    </source>
</evidence>
<dbReference type="EMBL" id="JNFP01000002">
    <property type="protein sequence ID" value="KIA66417.1"/>
    <property type="molecule type" value="Genomic_DNA"/>
</dbReference>
<dbReference type="InterPro" id="IPR051474">
    <property type="entry name" value="Anti-sigma-K/W_factor"/>
</dbReference>
<dbReference type="Pfam" id="PF13490">
    <property type="entry name" value="zf-HC2"/>
    <property type="match status" value="1"/>
</dbReference>
<feature type="transmembrane region" description="Helical" evidence="7">
    <location>
        <begin position="103"/>
        <end position="124"/>
    </location>
</feature>
<dbReference type="Proteomes" id="UP000031364">
    <property type="component" value="Unassembled WGS sequence"/>
</dbReference>
<keyword evidence="2 7" id="KW-0812">Transmembrane</keyword>
<evidence type="ECO:0000256" key="7">
    <source>
        <dbReference type="SAM" id="Phobius"/>
    </source>
</evidence>
<reference evidence="9 10" key="1">
    <citation type="journal article" date="2014" name="Int. J. Syst. Evol. Microbiol.">
        <title>Nocardia vulneris sp. nov., isolated from wounds of human patients in North America.</title>
        <authorList>
            <person name="Lasker B.A."/>
            <person name="Bell M."/>
            <person name="Klenk H.P."/>
            <person name="Sproer C."/>
            <person name="Schumann C."/>
            <person name="Schumann P."/>
            <person name="Brown J.M."/>
        </authorList>
    </citation>
    <scope>NUCLEOTIDE SEQUENCE [LARGE SCALE GENOMIC DNA]</scope>
    <source>
        <strain evidence="9 10">W9851</strain>
    </source>
</reference>
<comment type="caution">
    <text evidence="9">The sequence shown here is derived from an EMBL/GenBank/DDBJ whole genome shotgun (WGS) entry which is preliminary data.</text>
</comment>
<accession>A0ABR4ZM48</accession>
<comment type="subcellular location">
    <subcellularLocation>
        <location evidence="1">Cell membrane</location>
        <topology evidence="1">Single-pass membrane protein</topology>
    </subcellularLocation>
</comment>
<evidence type="ECO:0000256" key="1">
    <source>
        <dbReference type="ARBA" id="ARBA00004162"/>
    </source>
</evidence>
<evidence type="ECO:0000256" key="3">
    <source>
        <dbReference type="ARBA" id="ARBA00022989"/>
    </source>
</evidence>
<proteinExistence type="predicted"/>